<dbReference type="Pfam" id="PF02137">
    <property type="entry name" value="A_deamin"/>
    <property type="match status" value="1"/>
</dbReference>
<dbReference type="GeneID" id="68117916"/>
<gene>
    <name evidence="13" type="ORF">FDP41_010701</name>
</gene>
<evidence type="ECO:0000313" key="13">
    <source>
        <dbReference type="EMBL" id="KAF0983636.1"/>
    </source>
</evidence>
<evidence type="ECO:0000256" key="9">
    <source>
        <dbReference type="ARBA" id="ARBA00040502"/>
    </source>
</evidence>
<comment type="similarity">
    <text evidence="7">Belongs to the ADAT1 family.</text>
</comment>
<keyword evidence="1" id="KW-0819">tRNA processing</keyword>
<dbReference type="EMBL" id="VFQX01000006">
    <property type="protein sequence ID" value="KAF0983636.1"/>
    <property type="molecule type" value="Genomic_DNA"/>
</dbReference>
<comment type="caution">
    <text evidence="13">The sequence shown here is derived from an EMBL/GenBank/DDBJ whole genome shotgun (WGS) entry which is preliminary data.</text>
</comment>
<dbReference type="PROSITE" id="PS50141">
    <property type="entry name" value="A_DEAMIN_EDITASE"/>
    <property type="match status" value="1"/>
</dbReference>
<dbReference type="AlphaFoldDB" id="A0A6A5C7A5"/>
<feature type="domain" description="A to I editase" evidence="12">
    <location>
        <begin position="82"/>
        <end position="185"/>
    </location>
</feature>
<comment type="function">
    <text evidence="6">Specifically deaminates adenosine-37 to inosine in tRNA-Ala.</text>
</comment>
<dbReference type="EC" id="3.5.4.34" evidence="8"/>
<keyword evidence="2" id="KW-0479">Metal-binding</keyword>
<keyword evidence="3" id="KW-0378">Hydrolase</keyword>
<dbReference type="VEuPathDB" id="AmoebaDB:FDP41_010701"/>
<dbReference type="VEuPathDB" id="AmoebaDB:NF0082700"/>
<dbReference type="InterPro" id="IPR002466">
    <property type="entry name" value="A_deamin"/>
</dbReference>
<evidence type="ECO:0000256" key="7">
    <source>
        <dbReference type="ARBA" id="ARBA00038326"/>
    </source>
</evidence>
<evidence type="ECO:0000256" key="4">
    <source>
        <dbReference type="ARBA" id="ARBA00022833"/>
    </source>
</evidence>
<sequence>MLTRQVEPSHTSENDTHYKMVVQSVLKFYAEKISKKGKPQPNEYTILASFVLLDKKVNDHVVITDNNVNMRDGLSSFLTICSVGTGTKCIGHDLIEKDMENGFLLHDCHAEVMARRGFMKFLYSLLEHENCCHKYFDWTEENKRWKLKENFELLMILTELPCGDCSIIPEQPSTMNNKTRVDTFSIQTAEHGETSQQEFDNVISETKDTVFTERASNSRNKGSGYSICCFLQIDEDTFVKKPKYCEDVAIGSKGHKQGITKRDENTLKSTTTISKYSFFQSFLKLLKEKDLLLEKDETKETSLFEQVHPSNTVCPLNNQNEERKFQTLQTLNSYAHFKKESSLLYDMKKTHFKSISPFNCWVEKKECIIRK</sequence>
<dbReference type="GO" id="GO:0043829">
    <property type="term" value="F:tRNA-specific adenosine-37 deaminase activity"/>
    <property type="evidence" value="ECO:0007669"/>
    <property type="project" value="UniProtKB-EC"/>
</dbReference>
<evidence type="ECO:0000313" key="14">
    <source>
        <dbReference type="Proteomes" id="UP000444721"/>
    </source>
</evidence>
<dbReference type="RefSeq" id="XP_044568349.1">
    <property type="nucleotide sequence ID" value="XM_044701029.1"/>
</dbReference>
<evidence type="ECO:0000256" key="10">
    <source>
        <dbReference type="ARBA" id="ARBA00041760"/>
    </source>
</evidence>
<name>A0A6A5C7A5_NAEFO</name>
<evidence type="ECO:0000256" key="11">
    <source>
        <dbReference type="ARBA" id="ARBA00047635"/>
    </source>
</evidence>
<evidence type="ECO:0000256" key="2">
    <source>
        <dbReference type="ARBA" id="ARBA00022723"/>
    </source>
</evidence>
<comment type="catalytic activity">
    <reaction evidence="11">
        <text>adenosine(37) in tRNA(Ala) + H2O + H(+) = inosine(37) in tRNA(Ala) + NH4(+)</text>
        <dbReference type="Rhea" id="RHEA:50968"/>
        <dbReference type="Rhea" id="RHEA-COMP:12855"/>
        <dbReference type="Rhea" id="RHEA-COMP:12856"/>
        <dbReference type="ChEBI" id="CHEBI:15377"/>
        <dbReference type="ChEBI" id="CHEBI:15378"/>
        <dbReference type="ChEBI" id="CHEBI:28938"/>
        <dbReference type="ChEBI" id="CHEBI:74411"/>
        <dbReference type="ChEBI" id="CHEBI:82852"/>
        <dbReference type="EC" id="3.5.4.34"/>
    </reaction>
</comment>
<evidence type="ECO:0000256" key="1">
    <source>
        <dbReference type="ARBA" id="ARBA00022694"/>
    </source>
</evidence>
<dbReference type="VEuPathDB" id="AmoebaDB:NfTy_014140"/>
<dbReference type="GO" id="GO:0046872">
    <property type="term" value="F:metal ion binding"/>
    <property type="evidence" value="ECO:0007669"/>
    <property type="project" value="UniProtKB-KW"/>
</dbReference>
<comment type="cofactor">
    <cofactor evidence="5">
        <name>1D-myo-inositol hexakisphosphate</name>
        <dbReference type="ChEBI" id="CHEBI:58130"/>
    </cofactor>
</comment>
<dbReference type="SMART" id="SM00552">
    <property type="entry name" value="ADEAMc"/>
    <property type="match status" value="1"/>
</dbReference>
<accession>A0A6A5C7A5</accession>
<dbReference type="Proteomes" id="UP000444721">
    <property type="component" value="Unassembled WGS sequence"/>
</dbReference>
<organism evidence="13 14">
    <name type="scientific">Naegleria fowleri</name>
    <name type="common">Brain eating amoeba</name>
    <dbReference type="NCBI Taxonomy" id="5763"/>
    <lineage>
        <taxon>Eukaryota</taxon>
        <taxon>Discoba</taxon>
        <taxon>Heterolobosea</taxon>
        <taxon>Tetramitia</taxon>
        <taxon>Eutetramitia</taxon>
        <taxon>Vahlkampfiidae</taxon>
        <taxon>Naegleria</taxon>
    </lineage>
</organism>
<dbReference type="GO" id="GO:0008033">
    <property type="term" value="P:tRNA processing"/>
    <property type="evidence" value="ECO:0007669"/>
    <property type="project" value="UniProtKB-KW"/>
</dbReference>
<evidence type="ECO:0000256" key="3">
    <source>
        <dbReference type="ARBA" id="ARBA00022801"/>
    </source>
</evidence>
<dbReference type="OrthoDB" id="10268011at2759"/>
<protein>
    <recommendedName>
        <fullName evidence="9">tRNA-specific adenosine deaminase 1</fullName>
        <ecNumber evidence="8">3.5.4.34</ecNumber>
    </recommendedName>
    <alternativeName>
        <fullName evidence="10">tRNA-specific adenosine-37 deaminase</fullName>
    </alternativeName>
</protein>
<dbReference type="PANTHER" id="PTHR46516">
    <property type="entry name" value="TRNA-SPECIFIC ADENOSINE DEAMINASE 1"/>
    <property type="match status" value="1"/>
</dbReference>
<proteinExistence type="inferred from homology"/>
<evidence type="ECO:0000256" key="5">
    <source>
        <dbReference type="ARBA" id="ARBA00037026"/>
    </source>
</evidence>
<dbReference type="PANTHER" id="PTHR46516:SF1">
    <property type="entry name" value="TRNA-SPECIFIC ADENOSINE DEAMINASE 1"/>
    <property type="match status" value="1"/>
</dbReference>
<evidence type="ECO:0000256" key="6">
    <source>
        <dbReference type="ARBA" id="ARBA00037784"/>
    </source>
</evidence>
<keyword evidence="14" id="KW-1185">Reference proteome</keyword>
<evidence type="ECO:0000259" key="12">
    <source>
        <dbReference type="PROSITE" id="PS50141"/>
    </source>
</evidence>
<reference evidence="13 14" key="1">
    <citation type="journal article" date="2019" name="Sci. Rep.">
        <title>Nanopore sequencing improves the draft genome of the human pathogenic amoeba Naegleria fowleri.</title>
        <authorList>
            <person name="Liechti N."/>
            <person name="Schurch N."/>
            <person name="Bruggmann R."/>
            <person name="Wittwer M."/>
        </authorList>
    </citation>
    <scope>NUCLEOTIDE SEQUENCE [LARGE SCALE GENOMIC DNA]</scope>
    <source>
        <strain evidence="13 14">ATCC 30894</strain>
    </source>
</reference>
<keyword evidence="4" id="KW-0862">Zinc</keyword>
<dbReference type="OMA" id="KCIGHDL"/>
<dbReference type="GO" id="GO:0003723">
    <property type="term" value="F:RNA binding"/>
    <property type="evidence" value="ECO:0007669"/>
    <property type="project" value="InterPro"/>
</dbReference>
<evidence type="ECO:0000256" key="8">
    <source>
        <dbReference type="ARBA" id="ARBA00038940"/>
    </source>
</evidence>